<protein>
    <submittedName>
        <fullName evidence="1">Uncharacterized protein</fullName>
    </submittedName>
</protein>
<gene>
    <name evidence="1" type="ORF">LX87_01288</name>
</gene>
<dbReference type="AlphaFoldDB" id="A0A327XG68"/>
<dbReference type="Proteomes" id="UP000248790">
    <property type="component" value="Unassembled WGS sequence"/>
</dbReference>
<accession>A0A327XG68</accession>
<evidence type="ECO:0000313" key="1">
    <source>
        <dbReference type="EMBL" id="RAK03166.1"/>
    </source>
</evidence>
<comment type="caution">
    <text evidence="1">The sequence shown here is derived from an EMBL/GenBank/DDBJ whole genome shotgun (WGS) entry which is preliminary data.</text>
</comment>
<proteinExistence type="predicted"/>
<sequence length="51" mass="5932">MINVAPTLTLYDWRVKWFYNSTAEVILWSKTVSSTNNLTFLPLKPFTNVPI</sequence>
<name>A0A327XG68_LARAB</name>
<evidence type="ECO:0000313" key="2">
    <source>
        <dbReference type="Proteomes" id="UP000248790"/>
    </source>
</evidence>
<dbReference type="EMBL" id="QLMC01000001">
    <property type="protein sequence ID" value="RAK03166.1"/>
    <property type="molecule type" value="Genomic_DNA"/>
</dbReference>
<reference evidence="1 2" key="1">
    <citation type="submission" date="2018-06" db="EMBL/GenBank/DDBJ databases">
        <title>Genomic Encyclopedia of Archaeal and Bacterial Type Strains, Phase II (KMG-II): from individual species to whole genera.</title>
        <authorList>
            <person name="Goeker M."/>
        </authorList>
    </citation>
    <scope>NUCLEOTIDE SEQUENCE [LARGE SCALE GENOMIC DNA]</scope>
    <source>
        <strain evidence="1 2">DSM 21851</strain>
    </source>
</reference>
<organism evidence="1 2">
    <name type="scientific">Larkinella arboricola</name>
    <dbReference type="NCBI Taxonomy" id="643671"/>
    <lineage>
        <taxon>Bacteria</taxon>
        <taxon>Pseudomonadati</taxon>
        <taxon>Bacteroidota</taxon>
        <taxon>Cytophagia</taxon>
        <taxon>Cytophagales</taxon>
        <taxon>Spirosomataceae</taxon>
        <taxon>Larkinella</taxon>
    </lineage>
</organism>
<keyword evidence="2" id="KW-1185">Reference proteome</keyword>